<proteinExistence type="predicted"/>
<dbReference type="Gene3D" id="1.10.167.10">
    <property type="entry name" value="Regulator of G-protein Signalling 4, domain 2"/>
    <property type="match status" value="1"/>
</dbReference>
<dbReference type="SUPFAM" id="SSF48097">
    <property type="entry name" value="Regulator of G-protein signaling, RGS"/>
    <property type="match status" value="1"/>
</dbReference>
<protein>
    <submittedName>
        <fullName evidence="2">Regulator of G protein signaling domain</fullName>
    </submittedName>
</protein>
<dbReference type="Pfam" id="PF00615">
    <property type="entry name" value="RGS"/>
    <property type="match status" value="1"/>
</dbReference>
<dbReference type="InterPro" id="IPR036305">
    <property type="entry name" value="RGS_sf"/>
</dbReference>
<feature type="domain" description="RGS" evidence="1">
    <location>
        <begin position="48"/>
        <end position="133"/>
    </location>
</feature>
<accession>A0A1V0S9D7</accession>
<dbReference type="EMBL" id="KY684083">
    <property type="protein sequence ID" value="ARF08299.1"/>
    <property type="molecule type" value="Genomic_DNA"/>
</dbReference>
<dbReference type="PROSITE" id="PS50132">
    <property type="entry name" value="RGS"/>
    <property type="match status" value="1"/>
</dbReference>
<dbReference type="PANTHER" id="PTHR10845:SF192">
    <property type="entry name" value="DOUBLE HIT, ISOFORM B"/>
    <property type="match status" value="1"/>
</dbReference>
<dbReference type="SMART" id="SM00315">
    <property type="entry name" value="RGS"/>
    <property type="match status" value="1"/>
</dbReference>
<sequence length="149" mass="18085">MNMMNLITFIINKVRKHKQKRKMMKEIENLKMSKNIEKLDKILNSSLRQEFITFCSKNKIYENLSFYLEMDLYNKKSDSKFKKRLSCHIYDKYIRDDSLYQINIGNETKTKINNNNQAEEKYKDAYLQVKMLLTERTNSFLREVENQIT</sequence>
<evidence type="ECO:0000259" key="1">
    <source>
        <dbReference type="PROSITE" id="PS50132"/>
    </source>
</evidence>
<dbReference type="PANTHER" id="PTHR10845">
    <property type="entry name" value="REGULATOR OF G PROTEIN SIGNALING"/>
    <property type="match status" value="1"/>
</dbReference>
<gene>
    <name evidence="2" type="ORF">Catovirus_1_349</name>
</gene>
<name>A0A1V0S9D7_9VIRU</name>
<dbReference type="InterPro" id="IPR044926">
    <property type="entry name" value="RGS_subdomain_2"/>
</dbReference>
<organism evidence="2">
    <name type="scientific">Catovirus CTV1</name>
    <dbReference type="NCBI Taxonomy" id="1977631"/>
    <lineage>
        <taxon>Viruses</taxon>
        <taxon>Varidnaviria</taxon>
        <taxon>Bamfordvirae</taxon>
        <taxon>Nucleocytoviricota</taxon>
        <taxon>Megaviricetes</taxon>
        <taxon>Imitervirales</taxon>
        <taxon>Mimiviridae</taxon>
        <taxon>Klosneuvirinae</taxon>
        <taxon>Catovirus</taxon>
    </lineage>
</organism>
<reference evidence="2" key="1">
    <citation type="journal article" date="2017" name="Science">
        <title>Giant viruses with an expanded complement of translation system components.</title>
        <authorList>
            <person name="Schulz F."/>
            <person name="Yutin N."/>
            <person name="Ivanova N.N."/>
            <person name="Ortega D.R."/>
            <person name="Lee T.K."/>
            <person name="Vierheilig J."/>
            <person name="Daims H."/>
            <person name="Horn M."/>
            <person name="Wagner M."/>
            <person name="Jensen G.J."/>
            <person name="Kyrpides N.C."/>
            <person name="Koonin E.V."/>
            <person name="Woyke T."/>
        </authorList>
    </citation>
    <scope>NUCLEOTIDE SEQUENCE</scope>
    <source>
        <strain evidence="2">CTV1</strain>
    </source>
</reference>
<evidence type="ECO:0000313" key="2">
    <source>
        <dbReference type="EMBL" id="ARF08299.1"/>
    </source>
</evidence>
<dbReference type="InterPro" id="IPR016137">
    <property type="entry name" value="RGS"/>
</dbReference>